<keyword evidence="2" id="KW-1185">Reference proteome</keyword>
<name>A0A812TXG6_SYMPI</name>
<dbReference type="EMBL" id="CAJNIZ010033614">
    <property type="protein sequence ID" value="CAE7546649.1"/>
    <property type="molecule type" value="Genomic_DNA"/>
</dbReference>
<organism evidence="1 2">
    <name type="scientific">Symbiodinium pilosum</name>
    <name type="common">Dinoflagellate</name>
    <dbReference type="NCBI Taxonomy" id="2952"/>
    <lineage>
        <taxon>Eukaryota</taxon>
        <taxon>Sar</taxon>
        <taxon>Alveolata</taxon>
        <taxon>Dinophyceae</taxon>
        <taxon>Suessiales</taxon>
        <taxon>Symbiodiniaceae</taxon>
        <taxon>Symbiodinium</taxon>
    </lineage>
</organism>
<dbReference type="Proteomes" id="UP000649617">
    <property type="component" value="Unassembled WGS sequence"/>
</dbReference>
<evidence type="ECO:0000313" key="2">
    <source>
        <dbReference type="Proteomes" id="UP000649617"/>
    </source>
</evidence>
<evidence type="ECO:0000313" key="1">
    <source>
        <dbReference type="EMBL" id="CAE7546649.1"/>
    </source>
</evidence>
<gene>
    <name evidence="1" type="ORF">SPIL2461_LOCUS14508</name>
</gene>
<reference evidence="1" key="1">
    <citation type="submission" date="2021-02" db="EMBL/GenBank/DDBJ databases">
        <authorList>
            <person name="Dougan E. K."/>
            <person name="Rhodes N."/>
            <person name="Thang M."/>
            <person name="Chan C."/>
        </authorList>
    </citation>
    <scope>NUCLEOTIDE SEQUENCE</scope>
</reference>
<accession>A0A812TXG6</accession>
<protein>
    <submittedName>
        <fullName evidence="1">Uncharacterized protein</fullName>
    </submittedName>
</protein>
<proteinExistence type="predicted"/>
<comment type="caution">
    <text evidence="1">The sequence shown here is derived from an EMBL/GenBank/DDBJ whole genome shotgun (WGS) entry which is preliminary data.</text>
</comment>
<dbReference type="AlphaFoldDB" id="A0A812TXG6"/>
<sequence length="125" mass="14351">MTLLPQNVDFVRQALTEFTGNQMFGRKLDLAGIIKSREISLLKSQARRLRAKGEGQAARTKSQQAEVLAYELELHKSQTEVEQLEKYLCWIRSLPAIWEVSPRRKVHIPAPQQQYHFSSSSGQSR</sequence>